<sequence length="262" mass="29761">MNLSMAETENPAISRIVNSEIVLQHFGYWPSFHDAVISKVTFEVHSPFLASVAFLIATCETTDEVEEQGYYKQTKHCDIELQFLGIQEMVFGLDHQPIIFNLSFEERDSSIKCSMSSSAEEFAIVTEKVVVKSLTPTTPTPDEALEEVNLDEPMDAKNIFISSQHRLKDIDWSDLIYVGLYHEQANEYKADKVAAYAHGLFDEQEVYVVIDRHDSYLSTLDEALKNVSVFLKITNVLLCDTSFTKAMQFSKIGVMSYGQKRK</sequence>
<dbReference type="EMBL" id="FWWW01000055">
    <property type="protein sequence ID" value="SMB91091.1"/>
    <property type="molecule type" value="Genomic_DNA"/>
</dbReference>
<dbReference type="Pfam" id="PF15594">
    <property type="entry name" value="Imm50"/>
    <property type="match status" value="1"/>
</dbReference>
<organism evidence="1 2">
    <name type="scientific">Hymenobacter roseosalivarius DSM 11622</name>
    <dbReference type="NCBI Taxonomy" id="645990"/>
    <lineage>
        <taxon>Bacteria</taxon>
        <taxon>Pseudomonadati</taxon>
        <taxon>Bacteroidota</taxon>
        <taxon>Cytophagia</taxon>
        <taxon>Cytophagales</taxon>
        <taxon>Hymenobacteraceae</taxon>
        <taxon>Hymenobacter</taxon>
    </lineage>
</organism>
<proteinExistence type="predicted"/>
<dbReference type="InterPro" id="IPR028957">
    <property type="entry name" value="Imm50"/>
</dbReference>
<name>A0A1W1VDH2_9BACT</name>
<evidence type="ECO:0000313" key="2">
    <source>
        <dbReference type="Proteomes" id="UP000192266"/>
    </source>
</evidence>
<dbReference type="AlphaFoldDB" id="A0A1W1VDH2"/>
<gene>
    <name evidence="1" type="ORF">SAMN00120144_0633</name>
</gene>
<accession>A0A1W1VDH2</accession>
<protein>
    <submittedName>
        <fullName evidence="1">Uncharacterized protein</fullName>
    </submittedName>
</protein>
<dbReference type="Proteomes" id="UP000192266">
    <property type="component" value="Unassembled WGS sequence"/>
</dbReference>
<keyword evidence="2" id="KW-1185">Reference proteome</keyword>
<reference evidence="1 2" key="1">
    <citation type="submission" date="2017-04" db="EMBL/GenBank/DDBJ databases">
        <authorList>
            <person name="Afonso C.L."/>
            <person name="Miller P.J."/>
            <person name="Scott M.A."/>
            <person name="Spackman E."/>
            <person name="Goraichik I."/>
            <person name="Dimitrov K.M."/>
            <person name="Suarez D.L."/>
            <person name="Swayne D.E."/>
        </authorList>
    </citation>
    <scope>NUCLEOTIDE SEQUENCE [LARGE SCALE GENOMIC DNA]</scope>
    <source>
        <strain evidence="1 2">DSM 11622</strain>
    </source>
</reference>
<evidence type="ECO:0000313" key="1">
    <source>
        <dbReference type="EMBL" id="SMB91091.1"/>
    </source>
</evidence>